<dbReference type="GO" id="GO:0003677">
    <property type="term" value="F:DNA binding"/>
    <property type="evidence" value="ECO:0007669"/>
    <property type="project" value="InterPro"/>
</dbReference>
<organism evidence="1 2">
    <name type="scientific">Diversispora eburnea</name>
    <dbReference type="NCBI Taxonomy" id="1213867"/>
    <lineage>
        <taxon>Eukaryota</taxon>
        <taxon>Fungi</taxon>
        <taxon>Fungi incertae sedis</taxon>
        <taxon>Mucoromycota</taxon>
        <taxon>Glomeromycotina</taxon>
        <taxon>Glomeromycetes</taxon>
        <taxon>Diversisporales</taxon>
        <taxon>Diversisporaceae</taxon>
        <taxon>Diversispora</taxon>
    </lineage>
</organism>
<name>A0A9N9AN81_9GLOM</name>
<evidence type="ECO:0000313" key="2">
    <source>
        <dbReference type="Proteomes" id="UP000789706"/>
    </source>
</evidence>
<keyword evidence="2" id="KW-1185">Reference proteome</keyword>
<dbReference type="InterPro" id="IPR003477">
    <property type="entry name" value="PemK-like"/>
</dbReference>
<dbReference type="SUPFAM" id="SSF50118">
    <property type="entry name" value="Cell growth inhibitor/plasmid maintenance toxic component"/>
    <property type="match status" value="1"/>
</dbReference>
<gene>
    <name evidence="1" type="ORF">DEBURN_LOCUS6324</name>
</gene>
<dbReference type="AlphaFoldDB" id="A0A9N9AN81"/>
<comment type="caution">
    <text evidence="1">The sequence shown here is derived from an EMBL/GenBank/DDBJ whole genome shotgun (WGS) entry which is preliminary data.</text>
</comment>
<proteinExistence type="predicted"/>
<reference evidence="1" key="1">
    <citation type="submission" date="2021-06" db="EMBL/GenBank/DDBJ databases">
        <authorList>
            <person name="Kallberg Y."/>
            <person name="Tangrot J."/>
            <person name="Rosling A."/>
        </authorList>
    </citation>
    <scope>NUCLEOTIDE SEQUENCE</scope>
    <source>
        <strain evidence="1">AZ414A</strain>
    </source>
</reference>
<accession>A0A9N9AN81</accession>
<dbReference type="InterPro" id="IPR011067">
    <property type="entry name" value="Plasmid_toxin/cell-grow_inhib"/>
</dbReference>
<dbReference type="Proteomes" id="UP000789706">
    <property type="component" value="Unassembled WGS sequence"/>
</dbReference>
<sequence>MTKDFRKKEIGFNFRDLQQAITKSLEATVEESNPKIIPNAKDFRKELRKDDEPKPEETYNKIKPLIAQRKVSEFVNQAVEKELQKQQKREKEQLREKLIIAYKRMDKNKNLQKELATLEGESFPPAKESRKPVRPVLIISDNIQNEYDKWMVVVPITTEDIKIIEPFEVFIDNTSETGLDYPSKIQFNYPFTVERLREHLGVTSKEIMEQSKKAWQIAFDAEE</sequence>
<evidence type="ECO:0000313" key="1">
    <source>
        <dbReference type="EMBL" id="CAG8534940.1"/>
    </source>
</evidence>
<dbReference type="OrthoDB" id="2423972at2759"/>
<dbReference type="EMBL" id="CAJVPK010000639">
    <property type="protein sequence ID" value="CAG8534940.1"/>
    <property type="molecule type" value="Genomic_DNA"/>
</dbReference>
<dbReference type="Pfam" id="PF02452">
    <property type="entry name" value="PemK_toxin"/>
    <property type="match status" value="1"/>
</dbReference>
<protein>
    <submittedName>
        <fullName evidence="1">11106_t:CDS:1</fullName>
    </submittedName>
</protein>
<dbReference type="Gene3D" id="2.30.30.110">
    <property type="match status" value="1"/>
</dbReference>